<dbReference type="Pfam" id="PF17820">
    <property type="entry name" value="PDZ_6"/>
    <property type="match status" value="1"/>
</dbReference>
<dbReference type="Gene3D" id="3.30.750.44">
    <property type="match status" value="1"/>
</dbReference>
<dbReference type="OrthoDB" id="9812068at2"/>
<dbReference type="Proteomes" id="UP000019591">
    <property type="component" value="Chromosome"/>
</dbReference>
<evidence type="ECO:0000256" key="5">
    <source>
        <dbReference type="RuleBase" id="RU004404"/>
    </source>
</evidence>
<accession>W8THS2</accession>
<evidence type="ECO:0000256" key="2">
    <source>
        <dbReference type="ARBA" id="ARBA00022670"/>
    </source>
</evidence>
<dbReference type="GO" id="GO:0007165">
    <property type="term" value="P:signal transduction"/>
    <property type="evidence" value="ECO:0007669"/>
    <property type="project" value="TreeGrafter"/>
</dbReference>
<dbReference type="STRING" id="1286171.EAL2_c04150"/>
<evidence type="ECO:0000313" key="7">
    <source>
        <dbReference type="EMBL" id="AHM55717.1"/>
    </source>
</evidence>
<dbReference type="AlphaFoldDB" id="W8THS2"/>
<dbReference type="NCBIfam" id="TIGR00225">
    <property type="entry name" value="prc"/>
    <property type="match status" value="1"/>
</dbReference>
<dbReference type="CDD" id="cd06782">
    <property type="entry name" value="cpPDZ_CPP-like"/>
    <property type="match status" value="1"/>
</dbReference>
<reference evidence="7 8" key="1">
    <citation type="journal article" date="2014" name="Genome Announc.">
        <title>Complete Genome Sequence of Amino Acid-Utilizing Eubacterium acidaminophilum al-2 (DSM 3953).</title>
        <authorList>
            <person name="Poehlein A."/>
            <person name="Andreesen J.R."/>
            <person name="Daniel R."/>
        </authorList>
    </citation>
    <scope>NUCLEOTIDE SEQUENCE [LARGE SCALE GENOMIC DNA]</scope>
    <source>
        <strain evidence="7 8">DSM 3953</strain>
    </source>
</reference>
<dbReference type="SMART" id="SM00245">
    <property type="entry name" value="TSPc"/>
    <property type="match status" value="1"/>
</dbReference>
<dbReference type="InterPro" id="IPR001478">
    <property type="entry name" value="PDZ"/>
</dbReference>
<dbReference type="PANTHER" id="PTHR32060">
    <property type="entry name" value="TAIL-SPECIFIC PROTEASE"/>
    <property type="match status" value="1"/>
</dbReference>
<dbReference type="Pfam" id="PF03572">
    <property type="entry name" value="Peptidase_S41"/>
    <property type="match status" value="1"/>
</dbReference>
<keyword evidence="8" id="KW-1185">Reference proteome</keyword>
<dbReference type="GO" id="GO:0006508">
    <property type="term" value="P:proteolysis"/>
    <property type="evidence" value="ECO:0007669"/>
    <property type="project" value="UniProtKB-KW"/>
</dbReference>
<dbReference type="InterPro" id="IPR041489">
    <property type="entry name" value="PDZ_6"/>
</dbReference>
<name>W8THS2_PEPAC</name>
<feature type="domain" description="PDZ" evidence="6">
    <location>
        <begin position="97"/>
        <end position="163"/>
    </location>
</feature>
<evidence type="ECO:0000313" key="8">
    <source>
        <dbReference type="Proteomes" id="UP000019591"/>
    </source>
</evidence>
<dbReference type="InterPro" id="IPR055210">
    <property type="entry name" value="CtpA/B_N"/>
</dbReference>
<keyword evidence="2 5" id="KW-0645">Protease</keyword>
<dbReference type="SUPFAM" id="SSF50156">
    <property type="entry name" value="PDZ domain-like"/>
    <property type="match status" value="1"/>
</dbReference>
<dbReference type="PANTHER" id="PTHR32060:SF30">
    <property type="entry name" value="CARBOXY-TERMINAL PROCESSING PROTEASE CTPA"/>
    <property type="match status" value="1"/>
</dbReference>
<keyword evidence="4 5" id="KW-0720">Serine protease</keyword>
<dbReference type="FunFam" id="2.30.42.10:FF:000063">
    <property type="entry name" value="Peptidase, S41 family"/>
    <property type="match status" value="1"/>
</dbReference>
<dbReference type="CDD" id="cd07560">
    <property type="entry name" value="Peptidase_S41_CPP"/>
    <property type="match status" value="1"/>
</dbReference>
<evidence type="ECO:0000256" key="3">
    <source>
        <dbReference type="ARBA" id="ARBA00022801"/>
    </source>
</evidence>
<sequence length="385" mass="41981">MISKKKAVVGALIIALVSSLLTLNAGALFGKIAIVPMSEYKQYKEFEKMYSLKNSIEQEFYKDPSESVLVEGAIKGMFEGLNDPYSTYMTKKEFDALLEYTKGSFGGIGVYVSAEDDGFITIVSPIEDTPGDRAGLKAGDKIIKVDGETVSSKDIDKAVSKMKGEPGTKVTITIARDGQQEPFDVHITREEIRIQTVKSEVKEDGIGYIRITTFDEKTAADFKTNLEGLKAKGIKALVIDLRDNPGGLLDQCREISDELLGKGTIVYTRDRSGSEEYLKSDEERKLGLPIAVLVNGGSASASEILSGAIKDNKAGILVGTKTYGKGLVQQVFPLEDGSGYKLTVSQYFTPSGAYINKKGIQPDIEEKDEAKQLDKALEYLKSKTE</sequence>
<dbReference type="EMBL" id="CP007452">
    <property type="protein sequence ID" value="AHM55717.1"/>
    <property type="molecule type" value="Genomic_DNA"/>
</dbReference>
<dbReference type="GO" id="GO:0030288">
    <property type="term" value="C:outer membrane-bounded periplasmic space"/>
    <property type="evidence" value="ECO:0007669"/>
    <property type="project" value="TreeGrafter"/>
</dbReference>
<dbReference type="PATRIC" id="fig|1286171.3.peg.357"/>
<dbReference type="SMART" id="SM00228">
    <property type="entry name" value="PDZ"/>
    <property type="match status" value="1"/>
</dbReference>
<dbReference type="Gene3D" id="2.30.42.10">
    <property type="match status" value="1"/>
</dbReference>
<comment type="similarity">
    <text evidence="1 5">Belongs to the peptidase S41A family.</text>
</comment>
<dbReference type="InterPro" id="IPR029045">
    <property type="entry name" value="ClpP/crotonase-like_dom_sf"/>
</dbReference>
<keyword evidence="3 5" id="KW-0378">Hydrolase</keyword>
<gene>
    <name evidence="7" type="primary">ctpA1</name>
    <name evidence="7" type="ORF">EAL2_c04150</name>
</gene>
<dbReference type="InterPro" id="IPR036034">
    <property type="entry name" value="PDZ_sf"/>
</dbReference>
<dbReference type="RefSeq" id="WP_025434757.1">
    <property type="nucleotide sequence ID" value="NZ_CP007452.1"/>
</dbReference>
<organism evidence="7 8">
    <name type="scientific">Peptoclostridium acidaminophilum DSM 3953</name>
    <dbReference type="NCBI Taxonomy" id="1286171"/>
    <lineage>
        <taxon>Bacteria</taxon>
        <taxon>Bacillati</taxon>
        <taxon>Bacillota</taxon>
        <taxon>Clostridia</taxon>
        <taxon>Peptostreptococcales</taxon>
        <taxon>Peptoclostridiaceae</taxon>
        <taxon>Peptoclostridium</taxon>
    </lineage>
</organism>
<evidence type="ECO:0000259" key="6">
    <source>
        <dbReference type="PROSITE" id="PS50106"/>
    </source>
</evidence>
<evidence type="ECO:0000256" key="4">
    <source>
        <dbReference type="ARBA" id="ARBA00022825"/>
    </source>
</evidence>
<dbReference type="Gene3D" id="3.90.226.10">
    <property type="entry name" value="2-enoyl-CoA Hydratase, Chain A, domain 1"/>
    <property type="match status" value="1"/>
</dbReference>
<dbReference type="EC" id="3.4.21.102" evidence="7"/>
<dbReference type="SUPFAM" id="SSF52096">
    <property type="entry name" value="ClpP/crotonase"/>
    <property type="match status" value="1"/>
</dbReference>
<dbReference type="Pfam" id="PF22694">
    <property type="entry name" value="CtpB_N-like"/>
    <property type="match status" value="1"/>
</dbReference>
<dbReference type="KEGG" id="eac:EAL2_c04150"/>
<evidence type="ECO:0000256" key="1">
    <source>
        <dbReference type="ARBA" id="ARBA00009179"/>
    </source>
</evidence>
<dbReference type="HOGENOM" id="CLU_017295_3_2_9"/>
<dbReference type="InterPro" id="IPR004447">
    <property type="entry name" value="Peptidase_S41A"/>
</dbReference>
<dbReference type="GO" id="GO:0004252">
    <property type="term" value="F:serine-type endopeptidase activity"/>
    <property type="evidence" value="ECO:0007669"/>
    <property type="project" value="UniProtKB-EC"/>
</dbReference>
<dbReference type="InterPro" id="IPR005151">
    <property type="entry name" value="Tail-specific_protease"/>
</dbReference>
<protein>
    <submittedName>
        <fullName evidence="7">Carboxy-terminal-processing protease CtpA</fullName>
        <ecNumber evidence="7">3.4.21.102</ecNumber>
    </submittedName>
</protein>
<dbReference type="eggNOG" id="COG0793">
    <property type="taxonomic scope" value="Bacteria"/>
</dbReference>
<proteinExistence type="inferred from homology"/>
<dbReference type="PROSITE" id="PS50106">
    <property type="entry name" value="PDZ"/>
    <property type="match status" value="1"/>
</dbReference>